<reference evidence="2" key="1">
    <citation type="journal article" date="2022" name="Int. J. Mol. Sci.">
        <title>Draft Genome of Tanacetum Coccineum: Genomic Comparison of Closely Related Tanacetum-Family Plants.</title>
        <authorList>
            <person name="Yamashiro T."/>
            <person name="Shiraishi A."/>
            <person name="Nakayama K."/>
            <person name="Satake H."/>
        </authorList>
    </citation>
    <scope>NUCLEOTIDE SEQUENCE</scope>
</reference>
<dbReference type="GO" id="GO:0003964">
    <property type="term" value="F:RNA-directed DNA polymerase activity"/>
    <property type="evidence" value="ECO:0007669"/>
    <property type="project" value="UniProtKB-KW"/>
</dbReference>
<keyword evidence="2" id="KW-0548">Nucleotidyltransferase</keyword>
<dbReference type="Pfam" id="PF00078">
    <property type="entry name" value="RVT_1"/>
    <property type="match status" value="1"/>
</dbReference>
<evidence type="ECO:0000259" key="1">
    <source>
        <dbReference type="PROSITE" id="PS50878"/>
    </source>
</evidence>
<dbReference type="Proteomes" id="UP001151760">
    <property type="component" value="Unassembled WGS sequence"/>
</dbReference>
<evidence type="ECO:0000313" key="3">
    <source>
        <dbReference type="Proteomes" id="UP001151760"/>
    </source>
</evidence>
<dbReference type="PANTHER" id="PTHR33116:SF77">
    <property type="entry name" value="RNA-DIRECTED DNA POLYMERASE"/>
    <property type="match status" value="1"/>
</dbReference>
<sequence>MVNEIISWASKRKKQLFLLKVDFEKAFDSLDWGFLDNVMKHMGFSQKWRKWINRCLDSAYSSVLVNETLIKEFKIEKGLRQDDPLSPFLFIIAMEALHVTLEDEKLKNILEGSIDNAKNLCRILRCFHLASDLKVNFLKSKLFGIGVLDVELNTFSYTLFCEPLKLPCMYLGLMIGTNMIKSNNWKPIIHKFHNHLTSWKAKYLLPRGRLTLLKSVLGALGTYYFSIFQALKCVFNYLEQLIHNFFWGGTMENNKIAWITWKKVCSELKFRGLGIGSLNSSDISMLVKWWWQLYMDRNALWFQMIVSIHGLYGGIDLEETSLNRLPLTTFARLYSLESNKQCLINERCSLLNGSIHFTWAWRRNLRPRQELDQLDTLMGLLQHHCPSPIDDRWDFTLHHCNMYSMEQISPDQDQHPCIAINDRLPTRSILDSHDIDLHSLLCSVYDDSVNLLNIYFTLQFGF</sequence>
<dbReference type="EMBL" id="BQNB010011492">
    <property type="protein sequence ID" value="GJS91277.1"/>
    <property type="molecule type" value="Genomic_DNA"/>
</dbReference>
<dbReference type="InterPro" id="IPR000477">
    <property type="entry name" value="RT_dom"/>
</dbReference>
<name>A0ABQ4ZN26_9ASTR</name>
<dbReference type="PANTHER" id="PTHR33116">
    <property type="entry name" value="REVERSE TRANSCRIPTASE ZINC-BINDING DOMAIN-CONTAINING PROTEIN-RELATED-RELATED"/>
    <property type="match status" value="1"/>
</dbReference>
<dbReference type="PROSITE" id="PS50878">
    <property type="entry name" value="RT_POL"/>
    <property type="match status" value="1"/>
</dbReference>
<keyword evidence="2" id="KW-0695">RNA-directed DNA polymerase</keyword>
<protein>
    <submittedName>
        <fullName evidence="2">RNA-directed DNA polymerase, eukaryota, reverse transcriptase zinc-binding domain protein</fullName>
    </submittedName>
</protein>
<reference evidence="2" key="2">
    <citation type="submission" date="2022-01" db="EMBL/GenBank/DDBJ databases">
        <authorList>
            <person name="Yamashiro T."/>
            <person name="Shiraishi A."/>
            <person name="Satake H."/>
            <person name="Nakayama K."/>
        </authorList>
    </citation>
    <scope>NUCLEOTIDE SEQUENCE</scope>
</reference>
<feature type="domain" description="Reverse transcriptase" evidence="1">
    <location>
        <begin position="1"/>
        <end position="175"/>
    </location>
</feature>
<evidence type="ECO:0000313" key="2">
    <source>
        <dbReference type="EMBL" id="GJS91277.1"/>
    </source>
</evidence>
<accession>A0ABQ4ZN26</accession>
<comment type="caution">
    <text evidence="2">The sequence shown here is derived from an EMBL/GenBank/DDBJ whole genome shotgun (WGS) entry which is preliminary data.</text>
</comment>
<gene>
    <name evidence="2" type="ORF">Tco_0773913</name>
</gene>
<keyword evidence="2" id="KW-0808">Transferase</keyword>
<keyword evidence="3" id="KW-1185">Reference proteome</keyword>
<proteinExistence type="predicted"/>
<organism evidence="2 3">
    <name type="scientific">Tanacetum coccineum</name>
    <dbReference type="NCBI Taxonomy" id="301880"/>
    <lineage>
        <taxon>Eukaryota</taxon>
        <taxon>Viridiplantae</taxon>
        <taxon>Streptophyta</taxon>
        <taxon>Embryophyta</taxon>
        <taxon>Tracheophyta</taxon>
        <taxon>Spermatophyta</taxon>
        <taxon>Magnoliopsida</taxon>
        <taxon>eudicotyledons</taxon>
        <taxon>Gunneridae</taxon>
        <taxon>Pentapetalae</taxon>
        <taxon>asterids</taxon>
        <taxon>campanulids</taxon>
        <taxon>Asterales</taxon>
        <taxon>Asteraceae</taxon>
        <taxon>Asteroideae</taxon>
        <taxon>Anthemideae</taxon>
        <taxon>Anthemidinae</taxon>
        <taxon>Tanacetum</taxon>
    </lineage>
</organism>